<dbReference type="Pfam" id="PF07790">
    <property type="entry name" value="Pilin_N"/>
    <property type="match status" value="1"/>
</dbReference>
<organism evidence="3 4">
    <name type="scientific">Methanohalobium evestigatum (strain ATCC BAA-1072 / DSM 3721 / NBRC 107634 / OCM 161 / Z-7303)</name>
    <dbReference type="NCBI Taxonomy" id="644295"/>
    <lineage>
        <taxon>Archaea</taxon>
        <taxon>Methanobacteriati</taxon>
        <taxon>Methanobacteriota</taxon>
        <taxon>Stenosarchaea group</taxon>
        <taxon>Methanomicrobia</taxon>
        <taxon>Methanosarcinales</taxon>
        <taxon>Methanosarcinaceae</taxon>
        <taxon>Methanohalobium</taxon>
    </lineage>
</organism>
<reference evidence="3 4" key="1">
    <citation type="submission" date="2010-06" db="EMBL/GenBank/DDBJ databases">
        <title>Complete sequence chromosome of Methanohalobium evestigatum Z-7303.</title>
        <authorList>
            <consortium name="US DOE Joint Genome Institute"/>
            <person name="Lucas S."/>
            <person name="Copeland A."/>
            <person name="Lapidus A."/>
            <person name="Cheng J.-F."/>
            <person name="Bruce D."/>
            <person name="Goodwin L."/>
            <person name="Pitluck S."/>
            <person name="Saunders E."/>
            <person name="Detter J.C."/>
            <person name="Han C."/>
            <person name="Tapia R."/>
            <person name="Land M."/>
            <person name="Hauser L."/>
            <person name="Kyrpides N."/>
            <person name="Mikhailova N."/>
            <person name="Sieprawska-Lupa M."/>
            <person name="Whitman W.B."/>
            <person name="Anderson I."/>
            <person name="Woyke T."/>
        </authorList>
    </citation>
    <scope>NUCLEOTIDE SEQUENCE [LARGE SCALE GENOMIC DNA]</scope>
    <source>
        <strain evidence="4">ATCC BAA-1072 / DSM 3721 / NBRC 107634 / OCM 161 / Z-7303</strain>
    </source>
</reference>
<dbReference type="GeneID" id="60552907"/>
<dbReference type="OrthoDB" id="118020at2157"/>
<evidence type="ECO:0000259" key="2">
    <source>
        <dbReference type="Pfam" id="PF07790"/>
    </source>
</evidence>
<evidence type="ECO:0000256" key="1">
    <source>
        <dbReference type="SAM" id="Phobius"/>
    </source>
</evidence>
<dbReference type="HOGENOM" id="CLU_1381399_0_0_2"/>
<sequence>MGKYNSSLLREDDKGVSPVIGVILMVAITVILAAVIGSIVYDTDTKYLEKPSQAAFETSTVNGIHRDTEEMTVPVIKINKVAGDTLSQEYEEGVHSGIKLNKVYLFDPDGNKYEVNNSDTMEGSIIETGESFYIFHFEHDDGNYWMTNNKKRVKKADWEFEGQPRGSGVEPFKSGKWRLLIVDDKRDLILVDTKIEL</sequence>
<proteinExistence type="predicted"/>
<feature type="domain" description="Archaeal Type IV pilin N-terminal" evidence="2">
    <location>
        <begin position="14"/>
        <end position="89"/>
    </location>
</feature>
<protein>
    <recommendedName>
        <fullName evidence="2">Archaeal Type IV pilin N-terminal domain-containing protein</fullName>
    </recommendedName>
</protein>
<feature type="transmembrane region" description="Helical" evidence="1">
    <location>
        <begin position="20"/>
        <end position="41"/>
    </location>
</feature>
<dbReference type="InterPro" id="IPR013373">
    <property type="entry name" value="Flagellin/pilin_N_arc"/>
</dbReference>
<dbReference type="InterPro" id="IPR012859">
    <property type="entry name" value="Pilin_N_archaeal"/>
</dbReference>
<dbReference type="EMBL" id="CP002069">
    <property type="protein sequence ID" value="ADI73533.1"/>
    <property type="molecule type" value="Genomic_DNA"/>
</dbReference>
<gene>
    <name evidence="3" type="ordered locus">Metev_0627</name>
</gene>
<dbReference type="KEGG" id="mev:Metev_0627"/>
<evidence type="ECO:0000313" key="4">
    <source>
        <dbReference type="Proteomes" id="UP000000391"/>
    </source>
</evidence>
<keyword evidence="1" id="KW-0812">Transmembrane</keyword>
<evidence type="ECO:0000313" key="3">
    <source>
        <dbReference type="EMBL" id="ADI73533.1"/>
    </source>
</evidence>
<dbReference type="RefSeq" id="WP_013194101.1">
    <property type="nucleotide sequence ID" value="NC_014253.1"/>
</dbReference>
<keyword evidence="1" id="KW-0472">Membrane</keyword>
<dbReference type="Proteomes" id="UP000000391">
    <property type="component" value="Chromosome"/>
</dbReference>
<dbReference type="AlphaFoldDB" id="D7E8J1"/>
<keyword evidence="1" id="KW-1133">Transmembrane helix</keyword>
<keyword evidence="4" id="KW-1185">Reference proteome</keyword>
<accession>D7E8J1</accession>
<dbReference type="NCBIfam" id="TIGR02537">
    <property type="entry name" value="arch_flag_Nterm"/>
    <property type="match status" value="1"/>
</dbReference>
<name>D7E8J1_METEZ</name>